<dbReference type="AlphaFoldDB" id="U6M8P2"/>
<name>U6M8P2_EIMMA</name>
<reference evidence="4" key="1">
    <citation type="submission" date="2013-10" db="EMBL/GenBank/DDBJ databases">
        <title>Genomic analysis of the causative agents of coccidiosis in chickens.</title>
        <authorList>
            <person name="Reid A.J."/>
            <person name="Blake D."/>
            <person name="Billington K."/>
            <person name="Browne H."/>
            <person name="Dunn M."/>
            <person name="Hung S."/>
            <person name="Kawahara F."/>
            <person name="Miranda-Saavedra D."/>
            <person name="Mourier T."/>
            <person name="Nagra H."/>
            <person name="Otto T.D."/>
            <person name="Rawlings N."/>
            <person name="Sanchez A."/>
            <person name="Sanders M."/>
            <person name="Subramaniam C."/>
            <person name="Tay Y."/>
            <person name="Dear P."/>
            <person name="Doerig C."/>
            <person name="Gruber A."/>
            <person name="Parkinson J."/>
            <person name="Shirley M."/>
            <person name="Wan K.L."/>
            <person name="Berriman M."/>
            <person name="Tomley F."/>
            <person name="Pain A."/>
        </authorList>
    </citation>
    <scope>NUCLEOTIDE SEQUENCE [LARGE SCALE GENOMIC DNA]</scope>
    <source>
        <strain evidence="4">Weybridge</strain>
    </source>
</reference>
<dbReference type="GeneID" id="25336203"/>
<keyword evidence="2" id="KW-0472">Membrane</keyword>
<keyword evidence="2" id="KW-1133">Transmembrane helix</keyword>
<dbReference type="VEuPathDB" id="ToxoDB:EMWEY_00022170"/>
<feature type="signal peptide" evidence="3">
    <location>
        <begin position="1"/>
        <end position="17"/>
    </location>
</feature>
<feature type="region of interest" description="Disordered" evidence="1">
    <location>
        <begin position="262"/>
        <end position="323"/>
    </location>
</feature>
<dbReference type="RefSeq" id="XP_013336091.1">
    <property type="nucleotide sequence ID" value="XM_013480637.1"/>
</dbReference>
<evidence type="ECO:0000313" key="5">
    <source>
        <dbReference type="Proteomes" id="UP000030763"/>
    </source>
</evidence>
<feature type="transmembrane region" description="Helical" evidence="2">
    <location>
        <begin position="90"/>
        <end position="115"/>
    </location>
</feature>
<protein>
    <recommendedName>
        <fullName evidence="6">Transmembrane protein</fullName>
    </recommendedName>
</protein>
<accession>U6M8P2</accession>
<proteinExistence type="predicted"/>
<evidence type="ECO:0000256" key="1">
    <source>
        <dbReference type="SAM" id="MobiDB-lite"/>
    </source>
</evidence>
<feature type="chain" id="PRO_5004673451" description="Transmembrane protein" evidence="3">
    <location>
        <begin position="18"/>
        <end position="405"/>
    </location>
</feature>
<sequence>MLTFVMSFLLIVLPAAATLESQLLAALPNSAAAACSAAGDGSSNCSANVRSDDYPRTLREIEAYVALLEGKLEERLEKHEQQQWEQQRKLFVLLAVSICLAVVFIVALAACKVYVQSLQNQMQCSFQGEEQRGIQNSSVSGMHTPSVGGTPKKPSLPRSHSKLSSTEVPGDPPKERWSNSWWIEDTYPTATNGKALRDELGDDQDVCLHPSSEDVAGRARAIEDVREAAGLSPELQQQQKQLEARCSLLFERLHEITDASRAFCSSSSDTEKESTTDPATVGEAGGAHGKIAAADAPSGDTVCLGREGRPTPQSGRQRGKRQLVADPARLEEQRELLKQLQQLFREIDEAFISNKPAHVSVMIRCCNALLQADGLAVLKACADCQPLHKEAQSIIEIVVPCIWAT</sequence>
<keyword evidence="2" id="KW-0812">Transmembrane</keyword>
<organism evidence="4 5">
    <name type="scientific">Eimeria maxima</name>
    <name type="common">Coccidian parasite</name>
    <dbReference type="NCBI Taxonomy" id="5804"/>
    <lineage>
        <taxon>Eukaryota</taxon>
        <taxon>Sar</taxon>
        <taxon>Alveolata</taxon>
        <taxon>Apicomplexa</taxon>
        <taxon>Conoidasida</taxon>
        <taxon>Coccidia</taxon>
        <taxon>Eucoccidiorida</taxon>
        <taxon>Eimeriorina</taxon>
        <taxon>Eimeriidae</taxon>
        <taxon>Eimeria</taxon>
    </lineage>
</organism>
<gene>
    <name evidence="4" type="ORF">EMWEY_00022170</name>
</gene>
<reference evidence="4" key="2">
    <citation type="submission" date="2013-10" db="EMBL/GenBank/DDBJ databases">
        <authorList>
            <person name="Aslett M."/>
        </authorList>
    </citation>
    <scope>NUCLEOTIDE SEQUENCE [LARGE SCALE GENOMIC DNA]</scope>
    <source>
        <strain evidence="4">Weybridge</strain>
    </source>
</reference>
<dbReference type="OMA" id="MIRCCNA"/>
<feature type="region of interest" description="Disordered" evidence="1">
    <location>
        <begin position="135"/>
        <end position="178"/>
    </location>
</feature>
<evidence type="ECO:0000256" key="2">
    <source>
        <dbReference type="SAM" id="Phobius"/>
    </source>
</evidence>
<evidence type="ECO:0000313" key="4">
    <source>
        <dbReference type="EMBL" id="CDJ59443.1"/>
    </source>
</evidence>
<dbReference type="EMBL" id="HG720415">
    <property type="protein sequence ID" value="CDJ59443.1"/>
    <property type="molecule type" value="Genomic_DNA"/>
</dbReference>
<dbReference type="Proteomes" id="UP000030763">
    <property type="component" value="Unassembled WGS sequence"/>
</dbReference>
<dbReference type="OrthoDB" id="347451at2759"/>
<evidence type="ECO:0000256" key="3">
    <source>
        <dbReference type="SAM" id="SignalP"/>
    </source>
</evidence>
<keyword evidence="5" id="KW-1185">Reference proteome</keyword>
<keyword evidence="3" id="KW-0732">Signal</keyword>
<evidence type="ECO:0008006" key="6">
    <source>
        <dbReference type="Google" id="ProtNLM"/>
    </source>
</evidence>